<dbReference type="InterPro" id="IPR000642">
    <property type="entry name" value="Peptidase_M41"/>
</dbReference>
<feature type="compositionally biased region" description="Basic and acidic residues" evidence="16">
    <location>
        <begin position="618"/>
        <end position="628"/>
    </location>
</feature>
<evidence type="ECO:0000313" key="18">
    <source>
        <dbReference type="EMBL" id="MBB5743150.1"/>
    </source>
</evidence>
<feature type="binding site" evidence="14">
    <location>
        <position position="430"/>
    </location>
    <ligand>
        <name>Zn(2+)</name>
        <dbReference type="ChEBI" id="CHEBI:29105"/>
        <note>catalytic</note>
    </ligand>
</feature>
<evidence type="ECO:0000256" key="6">
    <source>
        <dbReference type="ARBA" id="ARBA00022741"/>
    </source>
</evidence>
<evidence type="ECO:0000256" key="7">
    <source>
        <dbReference type="ARBA" id="ARBA00022801"/>
    </source>
</evidence>
<dbReference type="PANTHER" id="PTHR23076">
    <property type="entry name" value="METALLOPROTEASE M41 FTSH"/>
    <property type="match status" value="1"/>
</dbReference>
<dbReference type="SMART" id="SM00382">
    <property type="entry name" value="AAA"/>
    <property type="match status" value="1"/>
</dbReference>
<dbReference type="InterPro" id="IPR003960">
    <property type="entry name" value="ATPase_AAA_CS"/>
</dbReference>
<evidence type="ECO:0000256" key="9">
    <source>
        <dbReference type="ARBA" id="ARBA00022840"/>
    </source>
</evidence>
<feature type="transmembrane region" description="Helical" evidence="14">
    <location>
        <begin position="12"/>
        <end position="33"/>
    </location>
</feature>
<comment type="subcellular location">
    <subcellularLocation>
        <location evidence="14">Cell membrane</location>
        <topology evidence="14">Multi-pass membrane protein</topology>
        <orientation evidence="14">Cytoplasmic side</orientation>
    </subcellularLocation>
    <subcellularLocation>
        <location evidence="1">Membrane</location>
    </subcellularLocation>
</comment>
<keyword evidence="7 14" id="KW-0378">Hydrolase</keyword>
<sequence length="671" mass="72404">MDAKKITRNPLLYVVLIGVLLFGGFLLISNLGAPKQITTQQGLDLLAGQTVTEVTTTDGDQRVDMTLSKAFEDAKEVQFYYVDARADEVVEAINAADPKDGFNDVVPRATWFDGLLSLLLPLLLLGLLFWWLLSSMQGGGGKVMQFGKSKAKLVNKETPTVTFADVAGADEAIEELEEIKEFLQDPAKFQAIGARIPKGVLLYGPPGTGKTLLARAVAGEAGAPFYSISGSDFVEMFVGVGASRVRDLFTQAKENAPAIIFIDEIDAVGRHRGAGMGGGNDEREQTLNQMLVEMDGFDPNANVIVIAATNRPDILDPALLRPGRFDRQIGVDAPDLKGRLHILNVHAKGKPLSKSVDLEVVARKTPGFTGADLANVLNEAALLTARSNAQLIDNRALDEAIDRVIAGPQRRTRVMKDREKLITAYHEGGHALAAAAMNYTDPVTKITILPRGKALGYTMVMPVDDKYSVTRNELQDQLTYAMGGRVAEELVFHDPTTGASNDIEKATSIARKMVIEYGMTTLLGPVKLGSEGGEPFAGRDMGRGREYSETVAERVDTEVRALIEQAHDEAYQVISDNRDILDRLALALLEEETLDHNQIADIFKDVRKLPERPLWLSSDDRPVSDRPPIEMPTRVIPADAAASVDGSTDAASALGTTGGAPAPGQARPATA</sequence>
<dbReference type="Pfam" id="PF17862">
    <property type="entry name" value="AAA_lid_3"/>
    <property type="match status" value="1"/>
</dbReference>
<reference evidence="18 19" key="1">
    <citation type="submission" date="2020-08" db="EMBL/GenBank/DDBJ databases">
        <title>Sequencing the genomes of 1000 actinobacteria strains.</title>
        <authorList>
            <person name="Klenk H.-P."/>
        </authorList>
    </citation>
    <scope>NUCLEOTIDE SEQUENCE [LARGE SCALE GENOMIC DNA]</scope>
    <source>
        <strain evidence="18 19">DSM 24823</strain>
    </source>
</reference>
<keyword evidence="19" id="KW-1185">Reference proteome</keyword>
<keyword evidence="18" id="KW-0132">Cell division</keyword>
<dbReference type="Gene3D" id="3.40.50.300">
    <property type="entry name" value="P-loop containing nucleotide triphosphate hydrolases"/>
    <property type="match status" value="1"/>
</dbReference>
<evidence type="ECO:0000259" key="17">
    <source>
        <dbReference type="SMART" id="SM00382"/>
    </source>
</evidence>
<dbReference type="Proteomes" id="UP000517712">
    <property type="component" value="Unassembled WGS sequence"/>
</dbReference>
<dbReference type="Gene3D" id="1.10.8.60">
    <property type="match status" value="1"/>
</dbReference>
<evidence type="ECO:0000256" key="15">
    <source>
        <dbReference type="RuleBase" id="RU003651"/>
    </source>
</evidence>
<dbReference type="HAMAP" id="MF_01458">
    <property type="entry name" value="FtsH"/>
    <property type="match status" value="1"/>
</dbReference>
<accession>A0A7W9CCM0</accession>
<evidence type="ECO:0000256" key="14">
    <source>
        <dbReference type="HAMAP-Rule" id="MF_01458"/>
    </source>
</evidence>
<keyword evidence="11 14" id="KW-0482">Metalloprotease</keyword>
<feature type="binding site" evidence="14">
    <location>
        <position position="426"/>
    </location>
    <ligand>
        <name>Zn(2+)</name>
        <dbReference type="ChEBI" id="CHEBI:29105"/>
        <note>catalytic</note>
    </ligand>
</feature>
<keyword evidence="3 14" id="KW-0645">Protease</keyword>
<dbReference type="InterPro" id="IPR041569">
    <property type="entry name" value="AAA_lid_3"/>
</dbReference>
<dbReference type="SUPFAM" id="SSF52540">
    <property type="entry name" value="P-loop containing nucleoside triphosphate hydrolases"/>
    <property type="match status" value="1"/>
</dbReference>
<dbReference type="EMBL" id="JACHMU010000001">
    <property type="protein sequence ID" value="MBB5743150.1"/>
    <property type="molecule type" value="Genomic_DNA"/>
</dbReference>
<dbReference type="InterPro" id="IPR027417">
    <property type="entry name" value="P-loop_NTPase"/>
</dbReference>
<evidence type="ECO:0000256" key="2">
    <source>
        <dbReference type="ARBA" id="ARBA00010044"/>
    </source>
</evidence>
<dbReference type="Pfam" id="PF01434">
    <property type="entry name" value="Peptidase_M41"/>
    <property type="match status" value="1"/>
</dbReference>
<dbReference type="CDD" id="cd19501">
    <property type="entry name" value="RecA-like_FtsH"/>
    <property type="match status" value="1"/>
</dbReference>
<evidence type="ECO:0000256" key="12">
    <source>
        <dbReference type="ARBA" id="ARBA00023136"/>
    </source>
</evidence>
<dbReference type="FunFam" id="1.20.58.760:FF:000001">
    <property type="entry name" value="ATP-dependent zinc metalloprotease FtsH"/>
    <property type="match status" value="1"/>
</dbReference>
<evidence type="ECO:0000256" key="11">
    <source>
        <dbReference type="ARBA" id="ARBA00023049"/>
    </source>
</evidence>
<protein>
    <recommendedName>
        <fullName evidence="14">ATP-dependent zinc metalloprotease FtsH</fullName>
        <ecNumber evidence="14">3.4.24.-</ecNumber>
    </recommendedName>
</protein>
<comment type="function">
    <text evidence="14">Acts as a processive, ATP-dependent zinc metallopeptidase for both cytoplasmic and membrane proteins. Plays a role in the quality control of integral membrane proteins.</text>
</comment>
<gene>
    <name evidence="14" type="primary">ftsH</name>
    <name evidence="18" type="ORF">HD600_001647</name>
</gene>
<dbReference type="GO" id="GO:0004176">
    <property type="term" value="F:ATP-dependent peptidase activity"/>
    <property type="evidence" value="ECO:0007669"/>
    <property type="project" value="InterPro"/>
</dbReference>
<evidence type="ECO:0000256" key="8">
    <source>
        <dbReference type="ARBA" id="ARBA00022833"/>
    </source>
</evidence>
<evidence type="ECO:0000256" key="16">
    <source>
        <dbReference type="SAM" id="MobiDB-lite"/>
    </source>
</evidence>
<feature type="region of interest" description="Disordered" evidence="16">
    <location>
        <begin position="618"/>
        <end position="671"/>
    </location>
</feature>
<keyword evidence="12 14" id="KW-0472">Membrane</keyword>
<dbReference type="InterPro" id="IPR005936">
    <property type="entry name" value="FtsH"/>
</dbReference>
<comment type="subunit">
    <text evidence="14">Homohexamer.</text>
</comment>
<dbReference type="NCBIfam" id="TIGR01241">
    <property type="entry name" value="FtsH_fam"/>
    <property type="match status" value="1"/>
</dbReference>
<feature type="binding site" evidence="14">
    <location>
        <position position="502"/>
    </location>
    <ligand>
        <name>Zn(2+)</name>
        <dbReference type="ChEBI" id="CHEBI:29105"/>
        <note>catalytic</note>
    </ligand>
</feature>
<dbReference type="EC" id="3.4.24.-" evidence="14"/>
<evidence type="ECO:0000256" key="5">
    <source>
        <dbReference type="ARBA" id="ARBA00022723"/>
    </source>
</evidence>
<keyword evidence="8 14" id="KW-0862">Zinc</keyword>
<dbReference type="GO" id="GO:0005524">
    <property type="term" value="F:ATP binding"/>
    <property type="evidence" value="ECO:0007669"/>
    <property type="project" value="UniProtKB-UniRule"/>
</dbReference>
<dbReference type="InterPro" id="IPR003593">
    <property type="entry name" value="AAA+_ATPase"/>
</dbReference>
<evidence type="ECO:0000256" key="3">
    <source>
        <dbReference type="ARBA" id="ARBA00022670"/>
    </source>
</evidence>
<keyword evidence="6 14" id="KW-0547">Nucleotide-binding</keyword>
<dbReference type="GO" id="GO:0005886">
    <property type="term" value="C:plasma membrane"/>
    <property type="evidence" value="ECO:0007669"/>
    <property type="project" value="UniProtKB-SubCell"/>
</dbReference>
<proteinExistence type="inferred from homology"/>
<dbReference type="FunFam" id="1.10.8.60:FF:000001">
    <property type="entry name" value="ATP-dependent zinc metalloprotease FtsH"/>
    <property type="match status" value="1"/>
</dbReference>
<dbReference type="Pfam" id="PF00004">
    <property type="entry name" value="AAA"/>
    <property type="match status" value="1"/>
</dbReference>
<keyword evidence="9 14" id="KW-0067">ATP-binding</keyword>
<dbReference type="SUPFAM" id="SSF140990">
    <property type="entry name" value="FtsH protease domain-like"/>
    <property type="match status" value="1"/>
</dbReference>
<feature type="active site" evidence="14">
    <location>
        <position position="427"/>
    </location>
</feature>
<dbReference type="GO" id="GO:0004222">
    <property type="term" value="F:metalloendopeptidase activity"/>
    <property type="evidence" value="ECO:0007669"/>
    <property type="project" value="InterPro"/>
</dbReference>
<keyword evidence="5 14" id="KW-0479">Metal-binding</keyword>
<dbReference type="FunFam" id="3.40.50.300:FF:000001">
    <property type="entry name" value="ATP-dependent zinc metalloprotease FtsH"/>
    <property type="match status" value="1"/>
</dbReference>
<feature type="domain" description="AAA+ ATPase" evidence="17">
    <location>
        <begin position="196"/>
        <end position="335"/>
    </location>
</feature>
<dbReference type="GO" id="GO:0008270">
    <property type="term" value="F:zinc ion binding"/>
    <property type="evidence" value="ECO:0007669"/>
    <property type="project" value="UniProtKB-UniRule"/>
</dbReference>
<evidence type="ECO:0000256" key="10">
    <source>
        <dbReference type="ARBA" id="ARBA00022989"/>
    </source>
</evidence>
<evidence type="ECO:0000256" key="1">
    <source>
        <dbReference type="ARBA" id="ARBA00004370"/>
    </source>
</evidence>
<dbReference type="GO" id="GO:0016887">
    <property type="term" value="F:ATP hydrolysis activity"/>
    <property type="evidence" value="ECO:0007669"/>
    <property type="project" value="UniProtKB-UniRule"/>
</dbReference>
<feature type="binding site" evidence="14">
    <location>
        <begin position="204"/>
        <end position="211"/>
    </location>
    <ligand>
        <name>ATP</name>
        <dbReference type="ChEBI" id="CHEBI:30616"/>
    </ligand>
</feature>
<comment type="similarity">
    <text evidence="2 14">In the C-terminal section; belongs to the peptidase M41 family.</text>
</comment>
<dbReference type="InterPro" id="IPR037219">
    <property type="entry name" value="Peptidase_M41-like"/>
</dbReference>
<dbReference type="InterPro" id="IPR003959">
    <property type="entry name" value="ATPase_AAA_core"/>
</dbReference>
<keyword evidence="4 14" id="KW-0812">Transmembrane</keyword>
<evidence type="ECO:0000256" key="4">
    <source>
        <dbReference type="ARBA" id="ARBA00022692"/>
    </source>
</evidence>
<keyword evidence="14" id="KW-1003">Cell membrane</keyword>
<dbReference type="GO" id="GO:0030163">
    <property type="term" value="P:protein catabolic process"/>
    <property type="evidence" value="ECO:0007669"/>
    <property type="project" value="UniProtKB-UniRule"/>
</dbReference>
<dbReference type="AlphaFoldDB" id="A0A7W9CCM0"/>
<name>A0A7W9CCM0_9MICO</name>
<comment type="similarity">
    <text evidence="13 14">In the central section; belongs to the AAA ATPase family.</text>
</comment>
<evidence type="ECO:0000256" key="13">
    <source>
        <dbReference type="ARBA" id="ARBA00061570"/>
    </source>
</evidence>
<feature type="compositionally biased region" description="Low complexity" evidence="16">
    <location>
        <begin position="648"/>
        <end position="671"/>
    </location>
</feature>
<dbReference type="GO" id="GO:0006508">
    <property type="term" value="P:proteolysis"/>
    <property type="evidence" value="ECO:0007669"/>
    <property type="project" value="UniProtKB-KW"/>
</dbReference>
<dbReference type="PROSITE" id="PS00674">
    <property type="entry name" value="AAA"/>
    <property type="match status" value="1"/>
</dbReference>
<keyword evidence="10 14" id="KW-1133">Transmembrane helix</keyword>
<comment type="caution">
    <text evidence="18">The sequence shown here is derived from an EMBL/GenBank/DDBJ whole genome shotgun (WGS) entry which is preliminary data.</text>
</comment>
<dbReference type="PANTHER" id="PTHR23076:SF97">
    <property type="entry name" value="ATP-DEPENDENT ZINC METALLOPROTEASE YME1L1"/>
    <property type="match status" value="1"/>
</dbReference>
<dbReference type="RefSeq" id="WP_144794645.1">
    <property type="nucleotide sequence ID" value="NZ_BAAAPG010000001.1"/>
</dbReference>
<feature type="transmembrane region" description="Helical" evidence="14">
    <location>
        <begin position="114"/>
        <end position="133"/>
    </location>
</feature>
<comment type="cofactor">
    <cofactor evidence="14">
        <name>Zn(2+)</name>
        <dbReference type="ChEBI" id="CHEBI:29105"/>
    </cofactor>
    <text evidence="14">Binds 1 zinc ion per subunit.</text>
</comment>
<comment type="similarity">
    <text evidence="15">Belongs to the AAA ATPase family.</text>
</comment>
<keyword evidence="18" id="KW-0131">Cell cycle</keyword>
<dbReference type="GO" id="GO:0051301">
    <property type="term" value="P:cell division"/>
    <property type="evidence" value="ECO:0007669"/>
    <property type="project" value="UniProtKB-KW"/>
</dbReference>
<organism evidence="18 19">
    <name type="scientific">Microbacterium ginsengiterrae</name>
    <dbReference type="NCBI Taxonomy" id="546115"/>
    <lineage>
        <taxon>Bacteria</taxon>
        <taxon>Bacillati</taxon>
        <taxon>Actinomycetota</taxon>
        <taxon>Actinomycetes</taxon>
        <taxon>Micrococcales</taxon>
        <taxon>Microbacteriaceae</taxon>
        <taxon>Microbacterium</taxon>
    </lineage>
</organism>
<dbReference type="Gene3D" id="1.20.58.760">
    <property type="entry name" value="Peptidase M41"/>
    <property type="match status" value="1"/>
</dbReference>
<evidence type="ECO:0000313" key="19">
    <source>
        <dbReference type="Proteomes" id="UP000517712"/>
    </source>
</evidence>